<dbReference type="InterPro" id="IPR038722">
    <property type="entry name" value="Ner_HTH_dom"/>
</dbReference>
<keyword evidence="2" id="KW-0805">Transcription regulation</keyword>
<gene>
    <name evidence="6" type="ORF">FOY91_05230</name>
</gene>
<dbReference type="GO" id="GO:0003677">
    <property type="term" value="F:DNA binding"/>
    <property type="evidence" value="ECO:0007669"/>
    <property type="project" value="UniProtKB-KW"/>
</dbReference>
<reference evidence="6 7" key="1">
    <citation type="submission" date="2019-07" db="EMBL/GenBank/DDBJ databases">
        <title>Sphingomonas solaris sp. nov., isolated from a solar panel from Boston, Massachusetts.</title>
        <authorList>
            <person name="Tanner K."/>
            <person name="Pascual J."/>
            <person name="Mancuso C."/>
            <person name="Pereto J."/>
            <person name="Khalil A."/>
            <person name="Vilanova C."/>
        </authorList>
    </citation>
    <scope>NUCLEOTIDE SEQUENCE [LARGE SCALE GENOMIC DNA]</scope>
    <source>
        <strain evidence="6 7">R4DWN</strain>
    </source>
</reference>
<dbReference type="RefSeq" id="WP_145148848.1">
    <property type="nucleotide sequence ID" value="NZ_VNIM01000013.1"/>
</dbReference>
<organism evidence="6 7">
    <name type="scientific">Alterirhizorhabdus solaris</name>
    <dbReference type="NCBI Taxonomy" id="2529389"/>
    <lineage>
        <taxon>Bacteria</taxon>
        <taxon>Pseudomonadati</taxon>
        <taxon>Pseudomonadota</taxon>
        <taxon>Alphaproteobacteria</taxon>
        <taxon>Sphingomonadales</taxon>
        <taxon>Rhizorhabdaceae</taxon>
        <taxon>Alterirhizorhabdus</taxon>
    </lineage>
</organism>
<keyword evidence="7" id="KW-1185">Reference proteome</keyword>
<evidence type="ECO:0000256" key="1">
    <source>
        <dbReference type="ARBA" id="ARBA00006157"/>
    </source>
</evidence>
<dbReference type="InterPro" id="IPR010982">
    <property type="entry name" value="Lambda_DNA-bd_dom_sf"/>
</dbReference>
<evidence type="ECO:0000313" key="6">
    <source>
        <dbReference type="EMBL" id="TVV76143.1"/>
    </source>
</evidence>
<feature type="domain" description="Ner winged helix-turn-helix DNA-binding" evidence="5">
    <location>
        <begin position="6"/>
        <end position="59"/>
    </location>
</feature>
<sequence>MTIGSMHREDVKAALRKTYGSVFEFERLHQLPRKSVSDVLRGRPNQRVTSAIEKVLEATAR</sequence>
<comment type="similarity">
    <text evidence="1">Belongs to the ner transcriptional regulatory family.</text>
</comment>
<protein>
    <submittedName>
        <fullName evidence="6">Transcriptional regulator</fullName>
    </submittedName>
</protein>
<evidence type="ECO:0000256" key="4">
    <source>
        <dbReference type="ARBA" id="ARBA00023163"/>
    </source>
</evidence>
<dbReference type="Gene3D" id="1.10.260.40">
    <property type="entry name" value="lambda repressor-like DNA-binding domains"/>
    <property type="match status" value="1"/>
</dbReference>
<evidence type="ECO:0000259" key="5">
    <source>
        <dbReference type="Pfam" id="PF13693"/>
    </source>
</evidence>
<dbReference type="Pfam" id="PF13693">
    <property type="entry name" value="HTH_35"/>
    <property type="match status" value="1"/>
</dbReference>
<evidence type="ECO:0000256" key="2">
    <source>
        <dbReference type="ARBA" id="ARBA00023015"/>
    </source>
</evidence>
<keyword evidence="3" id="KW-0238">DNA-binding</keyword>
<evidence type="ECO:0000313" key="7">
    <source>
        <dbReference type="Proteomes" id="UP000318681"/>
    </source>
</evidence>
<evidence type="ECO:0000256" key="3">
    <source>
        <dbReference type="ARBA" id="ARBA00023125"/>
    </source>
</evidence>
<name>A0A558R9S9_9SPHN</name>
<comment type="caution">
    <text evidence="6">The sequence shown here is derived from an EMBL/GenBank/DDBJ whole genome shotgun (WGS) entry which is preliminary data.</text>
</comment>
<dbReference type="OrthoDB" id="7585970at2"/>
<proteinExistence type="inferred from homology"/>
<dbReference type="Proteomes" id="UP000318681">
    <property type="component" value="Unassembled WGS sequence"/>
</dbReference>
<dbReference type="EMBL" id="VNIM01000013">
    <property type="protein sequence ID" value="TVV76143.1"/>
    <property type="molecule type" value="Genomic_DNA"/>
</dbReference>
<accession>A0A558R9S9</accession>
<dbReference type="AlphaFoldDB" id="A0A558R9S9"/>
<keyword evidence="4" id="KW-0804">Transcription</keyword>